<dbReference type="InterPro" id="IPR012341">
    <property type="entry name" value="6hp_glycosidase-like_sf"/>
</dbReference>
<gene>
    <name evidence="3" type="ORF">J2S39_001623</name>
</gene>
<feature type="domain" description="Trehalase-like N-terminal" evidence="2">
    <location>
        <begin position="15"/>
        <end position="199"/>
    </location>
</feature>
<dbReference type="InterPro" id="IPR008928">
    <property type="entry name" value="6-hairpin_glycosidase_sf"/>
</dbReference>
<proteinExistence type="predicted"/>
<dbReference type="InterPro" id="IPR045582">
    <property type="entry name" value="Trehalase-like_N"/>
</dbReference>
<dbReference type="PANTHER" id="PTHR31616:SF0">
    <property type="entry name" value="GLUCAN 1,4-ALPHA-GLUCOSIDASE"/>
    <property type="match status" value="1"/>
</dbReference>
<evidence type="ECO:0000259" key="2">
    <source>
        <dbReference type="Pfam" id="PF19291"/>
    </source>
</evidence>
<evidence type="ECO:0000313" key="4">
    <source>
        <dbReference type="Proteomes" id="UP001180840"/>
    </source>
</evidence>
<dbReference type="InterPro" id="IPR011613">
    <property type="entry name" value="GH15-like"/>
</dbReference>
<keyword evidence="4" id="KW-1185">Reference proteome</keyword>
<dbReference type="Pfam" id="PF19291">
    <property type="entry name" value="TREH_N"/>
    <property type="match status" value="1"/>
</dbReference>
<accession>A0ABU1ZYE0</accession>
<organism evidence="3 4">
    <name type="scientific">Corynebacterium guangdongense</name>
    <dbReference type="NCBI Taxonomy" id="1783348"/>
    <lineage>
        <taxon>Bacteria</taxon>
        <taxon>Bacillati</taxon>
        <taxon>Actinomycetota</taxon>
        <taxon>Actinomycetes</taxon>
        <taxon>Mycobacteriales</taxon>
        <taxon>Corynebacteriaceae</taxon>
        <taxon>Corynebacterium</taxon>
    </lineage>
</organism>
<feature type="domain" description="GH15-like" evidence="1">
    <location>
        <begin position="246"/>
        <end position="614"/>
    </location>
</feature>
<dbReference type="PANTHER" id="PTHR31616">
    <property type="entry name" value="TREHALASE"/>
    <property type="match status" value="1"/>
</dbReference>
<comment type="caution">
    <text evidence="3">The sequence shown here is derived from an EMBL/GenBank/DDBJ whole genome shotgun (WGS) entry which is preliminary data.</text>
</comment>
<dbReference type="Pfam" id="PF00723">
    <property type="entry name" value="Glyco_hydro_15"/>
    <property type="match status" value="1"/>
</dbReference>
<protein>
    <submittedName>
        <fullName evidence="3">GH15 family glucan-1,4-alpha-glucosidase</fullName>
    </submittedName>
</protein>
<name>A0ABU1ZYE0_9CORY</name>
<dbReference type="EMBL" id="JAVDXZ010000001">
    <property type="protein sequence ID" value="MDR7329947.1"/>
    <property type="molecule type" value="Genomic_DNA"/>
</dbReference>
<dbReference type="Proteomes" id="UP001180840">
    <property type="component" value="Unassembled WGS sequence"/>
</dbReference>
<dbReference type="Gene3D" id="1.50.10.10">
    <property type="match status" value="1"/>
</dbReference>
<reference evidence="3" key="1">
    <citation type="submission" date="2023-07" db="EMBL/GenBank/DDBJ databases">
        <title>Sequencing the genomes of 1000 actinobacteria strains.</title>
        <authorList>
            <person name="Klenk H.-P."/>
        </authorList>
    </citation>
    <scope>NUCLEOTIDE SEQUENCE</scope>
    <source>
        <strain evidence="3">DSM 107476</strain>
    </source>
</reference>
<dbReference type="RefSeq" id="WP_290195188.1">
    <property type="nucleotide sequence ID" value="NZ_CP047654.1"/>
</dbReference>
<dbReference type="SUPFAM" id="SSF48208">
    <property type="entry name" value="Six-hairpin glycosidases"/>
    <property type="match status" value="1"/>
</dbReference>
<sequence>MTDPTHLSAPATPKGSAGTWLEDYALVSDTHTGALVSREGSIDWLCLPRFDSPAMFAKLLGDDSHGHWTISVDGGEVTEHGYIRHSMVLRTLWTSPTGTAEVIDFMPTDKEVSQTGHGHPRHRHDLMRQVRCLEGHVDVDVALRLRFDYGDATPFFTYSHNGFVPVIRAVSGPDAVHVAGPALTMQPDGACHAGRLTLREGEQATWVLTWFLSYADAPATPDYSSALDDALEFWDEWAIRPQINGPYEHAVRRSLVVLRALTDSTTGGIVAAPTTSLPEEFGGERNWDYRYVWLRDSALSIETLVDVGFVDRAKEWRAWLLRAIAGDVNRLRIMYGLGGERHLPEFELAHLPGYENSIPVRIGNGAADQYQADVVGEVMIALDTLRDAGLDEDEHSWNLQRGMLAFQSERFHDKDHGIWEMRGAPRHFTHGRAMMWAAFDRGIHAVEEHGLEAGEAELARWRTHREQLRREIMTCGWNEDIRSFTQSYESTEVDASLLQLAQIGFLPYDHPRMLATVARIETELIDDHGFLHRYRTTGADGLSGNEYPFLLCSFWLVQQYAYSGRLDDARTEMDRLLSVRSDTGLLAEEYSTEHRRLAGNYPQAFSHLGLVRAAQAIEDAQRVR</sequence>
<evidence type="ECO:0000259" key="1">
    <source>
        <dbReference type="Pfam" id="PF00723"/>
    </source>
</evidence>
<evidence type="ECO:0000313" key="3">
    <source>
        <dbReference type="EMBL" id="MDR7329947.1"/>
    </source>
</evidence>